<gene>
    <name evidence="4" type="ORF">A2242_02830</name>
</gene>
<dbReference type="InterPro" id="IPR057666">
    <property type="entry name" value="DrpA_SLOG"/>
</dbReference>
<dbReference type="Proteomes" id="UP000178925">
    <property type="component" value="Unassembled WGS sequence"/>
</dbReference>
<dbReference type="Pfam" id="PF17782">
    <property type="entry name" value="WHD_DprA"/>
    <property type="match status" value="1"/>
</dbReference>
<dbReference type="InterPro" id="IPR036388">
    <property type="entry name" value="WH-like_DNA-bd_sf"/>
</dbReference>
<organism evidence="4 5">
    <name type="scientific">Candidatus Falkowbacteria bacterium RIFOXYA2_FULL_47_9</name>
    <dbReference type="NCBI Taxonomy" id="1797995"/>
    <lineage>
        <taxon>Bacteria</taxon>
        <taxon>Candidatus Falkowiibacteriota</taxon>
    </lineage>
</organism>
<dbReference type="PANTHER" id="PTHR43022:SF1">
    <property type="entry name" value="PROTEIN SMF"/>
    <property type="match status" value="1"/>
</dbReference>
<dbReference type="NCBIfam" id="TIGR00732">
    <property type="entry name" value="dprA"/>
    <property type="match status" value="1"/>
</dbReference>
<dbReference type="InterPro" id="IPR041614">
    <property type="entry name" value="DprA_WH"/>
</dbReference>
<accession>A0A1F5SM38</accession>
<protein>
    <submittedName>
        <fullName evidence="4">DNA protecting protein DprA</fullName>
    </submittedName>
</protein>
<dbReference type="PANTHER" id="PTHR43022">
    <property type="entry name" value="PROTEIN SMF"/>
    <property type="match status" value="1"/>
</dbReference>
<dbReference type="SUPFAM" id="SSF102405">
    <property type="entry name" value="MCP/YpsA-like"/>
    <property type="match status" value="1"/>
</dbReference>
<dbReference type="AlphaFoldDB" id="A0A1F5SM38"/>
<evidence type="ECO:0000313" key="5">
    <source>
        <dbReference type="Proteomes" id="UP000178925"/>
    </source>
</evidence>
<reference evidence="4 5" key="1">
    <citation type="journal article" date="2016" name="Nat. Commun.">
        <title>Thousands of microbial genomes shed light on interconnected biogeochemical processes in an aquifer system.</title>
        <authorList>
            <person name="Anantharaman K."/>
            <person name="Brown C.T."/>
            <person name="Hug L.A."/>
            <person name="Sharon I."/>
            <person name="Castelle C.J."/>
            <person name="Probst A.J."/>
            <person name="Thomas B.C."/>
            <person name="Singh A."/>
            <person name="Wilkins M.J."/>
            <person name="Karaoz U."/>
            <person name="Brodie E.L."/>
            <person name="Williams K.H."/>
            <person name="Hubbard S.S."/>
            <person name="Banfield J.F."/>
        </authorList>
    </citation>
    <scope>NUCLEOTIDE SEQUENCE [LARGE SCALE GENOMIC DNA]</scope>
</reference>
<name>A0A1F5SM38_9BACT</name>
<feature type="domain" description="Smf/DprA SLOG" evidence="2">
    <location>
        <begin position="86"/>
        <end position="296"/>
    </location>
</feature>
<dbReference type="Gene3D" id="1.10.10.10">
    <property type="entry name" value="Winged helix-like DNA-binding domain superfamily/Winged helix DNA-binding domain"/>
    <property type="match status" value="1"/>
</dbReference>
<evidence type="ECO:0000259" key="3">
    <source>
        <dbReference type="Pfam" id="PF17782"/>
    </source>
</evidence>
<comment type="similarity">
    <text evidence="1">Belongs to the DprA/Smf family.</text>
</comment>
<evidence type="ECO:0000259" key="2">
    <source>
        <dbReference type="Pfam" id="PF02481"/>
    </source>
</evidence>
<dbReference type="GO" id="GO:0009294">
    <property type="term" value="P:DNA-mediated transformation"/>
    <property type="evidence" value="ECO:0007669"/>
    <property type="project" value="InterPro"/>
</dbReference>
<dbReference type="Pfam" id="PF02481">
    <property type="entry name" value="DNA_processg_A"/>
    <property type="match status" value="1"/>
</dbReference>
<feature type="domain" description="DprA winged helix" evidence="3">
    <location>
        <begin position="307"/>
        <end position="365"/>
    </location>
</feature>
<evidence type="ECO:0000256" key="1">
    <source>
        <dbReference type="ARBA" id="ARBA00006525"/>
    </source>
</evidence>
<dbReference type="EMBL" id="MFGC01000023">
    <property type="protein sequence ID" value="OGF27734.1"/>
    <property type="molecule type" value="Genomic_DNA"/>
</dbReference>
<proteinExistence type="inferred from homology"/>
<dbReference type="InterPro" id="IPR003488">
    <property type="entry name" value="DprA"/>
</dbReference>
<dbReference type="STRING" id="1797995.A2242_02830"/>
<evidence type="ECO:0000313" key="4">
    <source>
        <dbReference type="EMBL" id="OGF27734.1"/>
    </source>
</evidence>
<sequence length="370" mass="39527">MSIITHVSQKDVKYWVALSLFLKFGPRRFQRLREYFPDMQAAFCADAAGLRNAGISQALAAEFIARRETINPDFEMEKLAREQIGVVTLADSAYPALLKEIYDAPPLLYYRGSLQKNTALCLAVVGSRKYSSYGQRVTETIAGGASEAGISIVSGLALGIDALAHEAALAQRGATVAVLGSGINDAAIYPATNRGLARRIIAHGGLLLSEFPYGTPAFKYHFPQRNRVIAGLCAGTLVIEASEKSGALITARHALEAGREVFAVPGDIFRINSAGTHNLIKNGAIVTTSAQDILDGLGIVNAKATVAARTSLPATKIESDITKLLRTESLHINQLARSLALDTAAVNATLLTMELKRMVRNTGGGNYVLT</sequence>
<dbReference type="Gene3D" id="3.40.50.450">
    <property type="match status" value="1"/>
</dbReference>
<comment type="caution">
    <text evidence="4">The sequence shown here is derived from an EMBL/GenBank/DDBJ whole genome shotgun (WGS) entry which is preliminary data.</text>
</comment>